<feature type="compositionally biased region" description="Low complexity" evidence="5">
    <location>
        <begin position="159"/>
        <end position="171"/>
    </location>
</feature>
<dbReference type="PRINTS" id="PR00131">
    <property type="entry name" value="GLHYDRLASE1"/>
</dbReference>
<protein>
    <recommendedName>
        <fullName evidence="8">Myrosinase 1-like</fullName>
    </recommendedName>
</protein>
<feature type="region of interest" description="Disordered" evidence="5">
    <location>
        <begin position="152"/>
        <end position="171"/>
    </location>
</feature>
<dbReference type="PANTHER" id="PTHR10353">
    <property type="entry name" value="GLYCOSYL HYDROLASE"/>
    <property type="match status" value="1"/>
</dbReference>
<reference evidence="6" key="1">
    <citation type="submission" date="2022-12" db="EMBL/GenBank/DDBJ databases">
        <title>Chromosome-level genome assembly of the bean flower thrips Megalurothrips usitatus.</title>
        <authorList>
            <person name="Ma L."/>
            <person name="Liu Q."/>
            <person name="Li H."/>
            <person name="Cai W."/>
        </authorList>
    </citation>
    <scope>NUCLEOTIDE SEQUENCE</scope>
    <source>
        <strain evidence="6">Cailab_2022a</strain>
    </source>
</reference>
<dbReference type="GO" id="GO:0005975">
    <property type="term" value="P:carbohydrate metabolic process"/>
    <property type="evidence" value="ECO:0007669"/>
    <property type="project" value="InterPro"/>
</dbReference>
<dbReference type="SUPFAM" id="SSF51445">
    <property type="entry name" value="(Trans)glycosidases"/>
    <property type="match status" value="1"/>
</dbReference>
<name>A0AAV7XB79_9NEOP</name>
<evidence type="ECO:0008006" key="8">
    <source>
        <dbReference type="Google" id="ProtNLM"/>
    </source>
</evidence>
<sequence>MNVGQAKVGAHQAHRVGPVVSAAHRSSLTVFQIVPDVMKESLVWSHELYKKPIIICENGFGDSVGYGLHDHQRAAYHSAFLRSVVTSVKDFGVEVLAYSAWSLVDSFEFTAGYDRPFGLVHVDYASGSLNRTLKDSASFWTEMADTGVVPYVEPDQSGTTAPPASTTPSSAPVSVASWLWLAILASLTRL</sequence>
<evidence type="ECO:0000256" key="2">
    <source>
        <dbReference type="ARBA" id="ARBA00022801"/>
    </source>
</evidence>
<dbReference type="Proteomes" id="UP001075354">
    <property type="component" value="Chromosome 10"/>
</dbReference>
<dbReference type="PANTHER" id="PTHR10353:SF36">
    <property type="entry name" value="LP05116P"/>
    <property type="match status" value="1"/>
</dbReference>
<dbReference type="AlphaFoldDB" id="A0AAV7XB79"/>
<dbReference type="EMBL" id="JAPTSV010000010">
    <property type="protein sequence ID" value="KAJ1523245.1"/>
    <property type="molecule type" value="Genomic_DNA"/>
</dbReference>
<comment type="caution">
    <text evidence="6">The sequence shown here is derived from an EMBL/GenBank/DDBJ whole genome shotgun (WGS) entry which is preliminary data.</text>
</comment>
<evidence type="ECO:0000256" key="3">
    <source>
        <dbReference type="ARBA" id="ARBA00023295"/>
    </source>
</evidence>
<evidence type="ECO:0000313" key="6">
    <source>
        <dbReference type="EMBL" id="KAJ1523245.1"/>
    </source>
</evidence>
<evidence type="ECO:0000256" key="4">
    <source>
        <dbReference type="RuleBase" id="RU003690"/>
    </source>
</evidence>
<gene>
    <name evidence="6" type="ORF">ONE63_001127</name>
</gene>
<dbReference type="InterPro" id="IPR001360">
    <property type="entry name" value="Glyco_hydro_1"/>
</dbReference>
<dbReference type="Gene3D" id="3.20.20.80">
    <property type="entry name" value="Glycosidases"/>
    <property type="match status" value="1"/>
</dbReference>
<keyword evidence="2" id="KW-0378">Hydrolase</keyword>
<dbReference type="Pfam" id="PF00232">
    <property type="entry name" value="Glyco_hydro_1"/>
    <property type="match status" value="1"/>
</dbReference>
<evidence type="ECO:0000256" key="5">
    <source>
        <dbReference type="SAM" id="MobiDB-lite"/>
    </source>
</evidence>
<dbReference type="InterPro" id="IPR017853">
    <property type="entry name" value="GH"/>
</dbReference>
<accession>A0AAV7XB79</accession>
<evidence type="ECO:0000313" key="7">
    <source>
        <dbReference type="Proteomes" id="UP001075354"/>
    </source>
</evidence>
<keyword evidence="3" id="KW-0326">Glycosidase</keyword>
<proteinExistence type="inferred from homology"/>
<evidence type="ECO:0000256" key="1">
    <source>
        <dbReference type="ARBA" id="ARBA00010838"/>
    </source>
</evidence>
<keyword evidence="7" id="KW-1185">Reference proteome</keyword>
<dbReference type="GO" id="GO:0008422">
    <property type="term" value="F:beta-glucosidase activity"/>
    <property type="evidence" value="ECO:0007669"/>
    <property type="project" value="TreeGrafter"/>
</dbReference>
<organism evidence="6 7">
    <name type="scientific">Megalurothrips usitatus</name>
    <name type="common">bean blossom thrips</name>
    <dbReference type="NCBI Taxonomy" id="439358"/>
    <lineage>
        <taxon>Eukaryota</taxon>
        <taxon>Metazoa</taxon>
        <taxon>Ecdysozoa</taxon>
        <taxon>Arthropoda</taxon>
        <taxon>Hexapoda</taxon>
        <taxon>Insecta</taxon>
        <taxon>Pterygota</taxon>
        <taxon>Neoptera</taxon>
        <taxon>Paraneoptera</taxon>
        <taxon>Thysanoptera</taxon>
        <taxon>Terebrantia</taxon>
        <taxon>Thripoidea</taxon>
        <taxon>Thripidae</taxon>
        <taxon>Megalurothrips</taxon>
    </lineage>
</organism>
<comment type="similarity">
    <text evidence="1 4">Belongs to the glycosyl hydrolase 1 family.</text>
</comment>